<dbReference type="InterPro" id="IPR036860">
    <property type="entry name" value="SH2_dom_sf"/>
</dbReference>
<dbReference type="Gene3D" id="2.30.30.40">
    <property type="entry name" value="SH3 Domains"/>
    <property type="match status" value="2"/>
</dbReference>
<dbReference type="Pfam" id="PF00017">
    <property type="entry name" value="SH2"/>
    <property type="match status" value="1"/>
</dbReference>
<evidence type="ECO:0000256" key="1">
    <source>
        <dbReference type="ARBA" id="ARBA00022443"/>
    </source>
</evidence>
<evidence type="ECO:0000256" key="2">
    <source>
        <dbReference type="ARBA" id="ARBA00022999"/>
    </source>
</evidence>
<dbReference type="PRINTS" id="PR00401">
    <property type="entry name" value="SH2DOMAIN"/>
</dbReference>
<evidence type="ECO:0000313" key="8">
    <source>
        <dbReference type="EMBL" id="CAK8697811.1"/>
    </source>
</evidence>
<dbReference type="InterPro" id="IPR000980">
    <property type="entry name" value="SH2"/>
</dbReference>
<evidence type="ECO:0000259" key="6">
    <source>
        <dbReference type="PROSITE" id="PS50001"/>
    </source>
</evidence>
<accession>A0ABP0H1D0</accession>
<evidence type="ECO:0000259" key="7">
    <source>
        <dbReference type="PROSITE" id="PS50002"/>
    </source>
</evidence>
<evidence type="ECO:0000256" key="5">
    <source>
        <dbReference type="SAM" id="MobiDB-lite"/>
    </source>
</evidence>
<dbReference type="PROSITE" id="PS50001">
    <property type="entry name" value="SH2"/>
    <property type="match status" value="1"/>
</dbReference>
<dbReference type="PRINTS" id="PR00452">
    <property type="entry name" value="SH3DOMAIN"/>
</dbReference>
<dbReference type="PANTHER" id="PTHR19969">
    <property type="entry name" value="SH2-SH3 ADAPTOR PROTEIN-RELATED"/>
    <property type="match status" value="1"/>
</dbReference>
<dbReference type="PANTHER" id="PTHR19969:SF14">
    <property type="entry name" value="DREADLOCKS, ISOFORM B"/>
    <property type="match status" value="1"/>
</dbReference>
<dbReference type="CDD" id="cd11767">
    <property type="entry name" value="SH3_Nck_3"/>
    <property type="match status" value="1"/>
</dbReference>
<gene>
    <name evidence="8" type="ORF">CVLEPA_LOCUS31311</name>
</gene>
<evidence type="ECO:0000256" key="3">
    <source>
        <dbReference type="PROSITE-ProRule" id="PRU00191"/>
    </source>
</evidence>
<evidence type="ECO:0000256" key="4">
    <source>
        <dbReference type="PROSITE-ProRule" id="PRU00192"/>
    </source>
</evidence>
<keyword evidence="1 4" id="KW-0728">SH3 domain</keyword>
<reference evidence="8 9" key="1">
    <citation type="submission" date="2024-02" db="EMBL/GenBank/DDBJ databases">
        <authorList>
            <person name="Daric V."/>
            <person name="Darras S."/>
        </authorList>
    </citation>
    <scope>NUCLEOTIDE SEQUENCE [LARGE SCALE GENOMIC DNA]</scope>
</reference>
<evidence type="ECO:0000313" key="9">
    <source>
        <dbReference type="Proteomes" id="UP001642483"/>
    </source>
</evidence>
<name>A0ABP0H1D0_CLALP</name>
<dbReference type="InterPro" id="IPR051184">
    <property type="entry name" value="Tyrosine-phos_adapter"/>
</dbReference>
<feature type="domain" description="SH3" evidence="7">
    <location>
        <begin position="50"/>
        <end position="113"/>
    </location>
</feature>
<feature type="domain" description="SH3" evidence="7">
    <location>
        <begin position="133"/>
        <end position="195"/>
    </location>
</feature>
<dbReference type="InterPro" id="IPR036028">
    <property type="entry name" value="SH3-like_dom_sf"/>
</dbReference>
<dbReference type="SMART" id="SM00326">
    <property type="entry name" value="SH3"/>
    <property type="match status" value="2"/>
</dbReference>
<protein>
    <submittedName>
        <fullName evidence="8">Uncharacterized protein</fullName>
    </submittedName>
</protein>
<feature type="compositionally biased region" description="Polar residues" evidence="5">
    <location>
        <begin position="38"/>
        <end position="49"/>
    </location>
</feature>
<comment type="caution">
    <text evidence="8">The sequence shown here is derived from an EMBL/GenBank/DDBJ whole genome shotgun (WGS) entry which is preliminary data.</text>
</comment>
<dbReference type="SUPFAM" id="SSF55550">
    <property type="entry name" value="SH2 domain"/>
    <property type="match status" value="1"/>
</dbReference>
<dbReference type="SMART" id="SM00252">
    <property type="entry name" value="SH2"/>
    <property type="match status" value="1"/>
</dbReference>
<dbReference type="Pfam" id="PF00018">
    <property type="entry name" value="SH3_1"/>
    <property type="match status" value="2"/>
</dbReference>
<dbReference type="SUPFAM" id="SSF50044">
    <property type="entry name" value="SH3-domain"/>
    <property type="match status" value="2"/>
</dbReference>
<organism evidence="8 9">
    <name type="scientific">Clavelina lepadiformis</name>
    <name type="common">Light-bulb sea squirt</name>
    <name type="synonym">Ascidia lepadiformis</name>
    <dbReference type="NCBI Taxonomy" id="159417"/>
    <lineage>
        <taxon>Eukaryota</taxon>
        <taxon>Metazoa</taxon>
        <taxon>Chordata</taxon>
        <taxon>Tunicata</taxon>
        <taxon>Ascidiacea</taxon>
        <taxon>Aplousobranchia</taxon>
        <taxon>Clavelinidae</taxon>
        <taxon>Clavelina</taxon>
    </lineage>
</organism>
<keyword evidence="2 3" id="KW-0727">SH2 domain</keyword>
<dbReference type="EMBL" id="CAWYQH010000174">
    <property type="protein sequence ID" value="CAK8697811.1"/>
    <property type="molecule type" value="Genomic_DNA"/>
</dbReference>
<dbReference type="Proteomes" id="UP001642483">
    <property type="component" value="Unassembled WGS sequence"/>
</dbReference>
<proteinExistence type="predicted"/>
<dbReference type="InterPro" id="IPR001452">
    <property type="entry name" value="SH3_domain"/>
</dbReference>
<dbReference type="PROSITE" id="PS50002">
    <property type="entry name" value="SH3"/>
    <property type="match status" value="2"/>
</dbReference>
<dbReference type="Gene3D" id="3.30.505.10">
    <property type="entry name" value="SH2 domain"/>
    <property type="match status" value="1"/>
</dbReference>
<sequence length="335" mass="37457">MWYNPSAEANKFPGKKVKSGTGGGVVVGAAGNRLDVPTSPSYGASSGTSQTNEEYVSKFNYDATRDDELTLTKGMSVLVMEKEGDGWWYGRSSDQPDGKPGWFPSNYVEKPTACNANSVIPIEKTPRWTSDGDCIMVVRTLYAFDSGNPEELAFEQDELLDIIEQPSDDPEWWLARNRERKSGLVPKNYVQVEENFPPVSTQQNYDPVFTVDTQNGSNNLNAQMPATESNTKVIEKDWYFGTLKRAEAEKVLGDRAKNGEFLVRDSETSAGDYSISMKMPGRMRHFKVTLRPDGLYGIGQRQFESMEALLDHYKQAPIYTSAEQGKVYLTNPMAR</sequence>
<feature type="region of interest" description="Disordered" evidence="5">
    <location>
        <begin position="29"/>
        <end position="49"/>
    </location>
</feature>
<feature type="domain" description="SH2" evidence="6">
    <location>
        <begin position="238"/>
        <end position="333"/>
    </location>
</feature>
<keyword evidence="9" id="KW-1185">Reference proteome</keyword>